<evidence type="ECO:0000313" key="2">
    <source>
        <dbReference type="EMBL" id="PYD62918.1"/>
    </source>
</evidence>
<keyword evidence="1" id="KW-0812">Transmembrane</keyword>
<dbReference type="AlphaFoldDB" id="A0A318PUR3"/>
<evidence type="ECO:0000313" key="3">
    <source>
        <dbReference type="Proteomes" id="UP000248301"/>
    </source>
</evidence>
<reference evidence="2 3" key="1">
    <citation type="submission" date="2017-07" db="EMBL/GenBank/DDBJ databases">
        <title>A draft genome sequence of Gluconacetobacter entanii LTH 4560.</title>
        <authorList>
            <person name="Skraban J."/>
            <person name="Cleenwerck I."/>
            <person name="Vandamme P."/>
            <person name="Trcek J."/>
        </authorList>
    </citation>
    <scope>NUCLEOTIDE SEQUENCE [LARGE SCALE GENOMIC DNA]</scope>
    <source>
        <strain evidence="2 3">LTH 4560</strain>
    </source>
</reference>
<dbReference type="RefSeq" id="WP_110913827.1">
    <property type="nucleotide sequence ID" value="NZ_NKUF01000020.1"/>
</dbReference>
<feature type="transmembrane region" description="Helical" evidence="1">
    <location>
        <begin position="165"/>
        <end position="192"/>
    </location>
</feature>
<keyword evidence="1" id="KW-1133">Transmembrane helix</keyword>
<keyword evidence="1" id="KW-0472">Membrane</keyword>
<name>A0A318PUR3_9PROT</name>
<feature type="transmembrane region" description="Helical" evidence="1">
    <location>
        <begin position="79"/>
        <end position="97"/>
    </location>
</feature>
<feature type="transmembrane region" description="Helical" evidence="1">
    <location>
        <begin position="338"/>
        <end position="358"/>
    </location>
</feature>
<protein>
    <recommendedName>
        <fullName evidence="4">Glycosyltransferase RgtA/B/C/D-like domain-containing protein</fullName>
    </recommendedName>
</protein>
<feature type="transmembrane region" description="Helical" evidence="1">
    <location>
        <begin position="293"/>
        <end position="318"/>
    </location>
</feature>
<dbReference type="EMBL" id="NKUF01000020">
    <property type="protein sequence ID" value="PYD62918.1"/>
    <property type="molecule type" value="Genomic_DNA"/>
</dbReference>
<feature type="transmembrane region" description="Helical" evidence="1">
    <location>
        <begin position="204"/>
        <end position="226"/>
    </location>
</feature>
<dbReference type="Proteomes" id="UP000248301">
    <property type="component" value="Unassembled WGS sequence"/>
</dbReference>
<proteinExistence type="predicted"/>
<accession>A0A318PUR3</accession>
<sequence length="486" mass="52974">MKAARLVLFFWSVVLFGAVAFMLLHDGYLSDLVLREVSDHIVRSGGDAHADLILGSIPYDLPTVIYDVVAWAFGQQHEIVPVLMAVVSTAGLIWLAATPAETMSARRPPLLWTALFAAAIALNPIVLWVATASGGHALGVLIFAWLCSNLTQVAERQDPGSYLKFGLAAALFIMTDPTAIIMCIAMIPWIILTKPRLQTVQQPVAYYLVTYTPIAMTALSVCYLNWAGISRFSPFITPLDAGHGQDFPWDRVLSATGLADRLDIVPVFMIAVVAFFPVLVLTRPFGTVAERRAFAVVLLTIFTAPVIAALGGVPYHVLDYLPYLTGPLVMIARQTAPAHRMTTLGVQVASVAFGWMLLSIPGAALPNGWMQAVTGTKITGHADEEAIAKWIAQHPDAITVDPTTDYRIIALTGRDDNLVMPNGIADHATDIRFVSHEVLTMRPDTDQGEIDRLNALKPTIWALGMPGYKLAYERGPYRIWTQATHP</sequence>
<feature type="transmembrane region" description="Helical" evidence="1">
    <location>
        <begin position="264"/>
        <end position="281"/>
    </location>
</feature>
<feature type="transmembrane region" description="Helical" evidence="1">
    <location>
        <begin position="109"/>
        <end position="130"/>
    </location>
</feature>
<organism evidence="2 3">
    <name type="scientific">Gluconacetobacter entanii</name>
    <dbReference type="NCBI Taxonomy" id="108528"/>
    <lineage>
        <taxon>Bacteria</taxon>
        <taxon>Pseudomonadati</taxon>
        <taxon>Pseudomonadota</taxon>
        <taxon>Alphaproteobacteria</taxon>
        <taxon>Acetobacterales</taxon>
        <taxon>Acetobacteraceae</taxon>
        <taxon>Gluconacetobacter</taxon>
    </lineage>
</organism>
<gene>
    <name evidence="2" type="ORF">CFR72_10060</name>
</gene>
<dbReference type="OrthoDB" id="7352647at2"/>
<evidence type="ECO:0008006" key="4">
    <source>
        <dbReference type="Google" id="ProtNLM"/>
    </source>
</evidence>
<comment type="caution">
    <text evidence="2">The sequence shown here is derived from an EMBL/GenBank/DDBJ whole genome shotgun (WGS) entry which is preliminary data.</text>
</comment>
<evidence type="ECO:0000256" key="1">
    <source>
        <dbReference type="SAM" id="Phobius"/>
    </source>
</evidence>